<evidence type="ECO:0000313" key="12">
    <source>
        <dbReference type="EMBL" id="OHA26702.1"/>
    </source>
</evidence>
<proteinExistence type="inferred from homology"/>
<feature type="binding site" evidence="10">
    <location>
        <position position="89"/>
    </location>
    <ligand>
        <name>Mg(2+)</name>
        <dbReference type="ChEBI" id="CHEBI:18420"/>
        <label>1</label>
    </ligand>
</feature>
<evidence type="ECO:0000256" key="4">
    <source>
        <dbReference type="ARBA" id="ARBA00012180"/>
    </source>
</evidence>
<evidence type="ECO:0000256" key="6">
    <source>
        <dbReference type="ARBA" id="ARBA00022723"/>
    </source>
</evidence>
<comment type="cofactor">
    <cofactor evidence="10">
        <name>Mg(2+)</name>
        <dbReference type="ChEBI" id="CHEBI:18420"/>
    </cofactor>
    <text evidence="10">Binds 1 Mg(2+) ion per subunit. May bind a second metal ion at a regulatory site, or after substrate binding.</text>
</comment>
<dbReference type="GO" id="GO:0005737">
    <property type="term" value="C:cytoplasm"/>
    <property type="evidence" value="ECO:0007669"/>
    <property type="project" value="UniProtKB-SubCell"/>
</dbReference>
<feature type="binding site" evidence="10">
    <location>
        <position position="153"/>
    </location>
    <ligand>
        <name>Mg(2+)</name>
        <dbReference type="ChEBI" id="CHEBI:18420"/>
        <label>2</label>
    </ligand>
</feature>
<evidence type="ECO:0000256" key="7">
    <source>
        <dbReference type="ARBA" id="ARBA00022759"/>
    </source>
</evidence>
<dbReference type="PROSITE" id="PS50879">
    <property type="entry name" value="RNASE_H_1"/>
    <property type="match status" value="1"/>
</dbReference>
<gene>
    <name evidence="10" type="primary">rnhA</name>
    <name evidence="12" type="ORF">A3C06_00090</name>
</gene>
<evidence type="ECO:0000256" key="9">
    <source>
        <dbReference type="ARBA" id="ARBA00022842"/>
    </source>
</evidence>
<feature type="binding site" evidence="10">
    <location>
        <position position="10"/>
    </location>
    <ligand>
        <name>Mg(2+)</name>
        <dbReference type="ChEBI" id="CHEBI:18420"/>
        <label>2</label>
    </ligand>
</feature>
<comment type="caution">
    <text evidence="12">The sequence shown here is derived from an EMBL/GenBank/DDBJ whole genome shotgun (WGS) entry which is preliminary data.</text>
</comment>
<dbReference type="Gene3D" id="3.30.420.10">
    <property type="entry name" value="Ribonuclease H-like superfamily/Ribonuclease H"/>
    <property type="match status" value="1"/>
</dbReference>
<evidence type="ECO:0000256" key="2">
    <source>
        <dbReference type="ARBA" id="ARBA00005300"/>
    </source>
</evidence>
<keyword evidence="8 10" id="KW-0378">Hydrolase</keyword>
<dbReference type="InterPro" id="IPR002156">
    <property type="entry name" value="RNaseH_domain"/>
</dbReference>
<feature type="binding site" evidence="10">
    <location>
        <position position="57"/>
    </location>
    <ligand>
        <name>Mg(2+)</name>
        <dbReference type="ChEBI" id="CHEBI:18420"/>
        <label>1</label>
    </ligand>
</feature>
<dbReference type="Pfam" id="PF00075">
    <property type="entry name" value="RNase_H"/>
    <property type="match status" value="1"/>
</dbReference>
<dbReference type="Proteomes" id="UP000177565">
    <property type="component" value="Unassembled WGS sequence"/>
</dbReference>
<evidence type="ECO:0000259" key="11">
    <source>
        <dbReference type="PROSITE" id="PS50879"/>
    </source>
</evidence>
<dbReference type="STRING" id="1802312.A3C06_00090"/>
<dbReference type="InterPro" id="IPR022892">
    <property type="entry name" value="RNaseHI"/>
</dbReference>
<dbReference type="EC" id="3.1.26.4" evidence="4 10"/>
<evidence type="ECO:0000256" key="5">
    <source>
        <dbReference type="ARBA" id="ARBA00022722"/>
    </source>
</evidence>
<comment type="subunit">
    <text evidence="3 10">Monomer.</text>
</comment>
<dbReference type="InterPro" id="IPR050092">
    <property type="entry name" value="RNase_H"/>
</dbReference>
<keyword evidence="9 10" id="KW-0460">Magnesium</keyword>
<accession>A0A1G2MUC4</accession>
<feature type="binding site" evidence="10">
    <location>
        <position position="10"/>
    </location>
    <ligand>
        <name>Mg(2+)</name>
        <dbReference type="ChEBI" id="CHEBI:18420"/>
        <label>1</label>
    </ligand>
</feature>
<dbReference type="GO" id="GO:0004523">
    <property type="term" value="F:RNA-DNA hybrid ribonuclease activity"/>
    <property type="evidence" value="ECO:0007669"/>
    <property type="project" value="UniProtKB-UniRule"/>
</dbReference>
<dbReference type="InterPro" id="IPR036397">
    <property type="entry name" value="RNaseH_sf"/>
</dbReference>
<evidence type="ECO:0000256" key="3">
    <source>
        <dbReference type="ARBA" id="ARBA00011245"/>
    </source>
</evidence>
<keyword evidence="5 10" id="KW-0540">Nuclease</keyword>
<evidence type="ECO:0000256" key="1">
    <source>
        <dbReference type="ARBA" id="ARBA00000077"/>
    </source>
</evidence>
<dbReference type="PANTHER" id="PTHR10642">
    <property type="entry name" value="RIBONUCLEASE H1"/>
    <property type="match status" value="1"/>
</dbReference>
<evidence type="ECO:0000313" key="13">
    <source>
        <dbReference type="Proteomes" id="UP000177565"/>
    </source>
</evidence>
<reference evidence="12 13" key="1">
    <citation type="journal article" date="2016" name="Nat. Commun.">
        <title>Thousands of microbial genomes shed light on interconnected biogeochemical processes in an aquifer system.</title>
        <authorList>
            <person name="Anantharaman K."/>
            <person name="Brown C.T."/>
            <person name="Hug L.A."/>
            <person name="Sharon I."/>
            <person name="Castelle C.J."/>
            <person name="Probst A.J."/>
            <person name="Thomas B.C."/>
            <person name="Singh A."/>
            <person name="Wilkins M.J."/>
            <person name="Karaoz U."/>
            <person name="Brodie E.L."/>
            <person name="Williams K.H."/>
            <person name="Hubbard S.S."/>
            <person name="Banfield J.F."/>
        </authorList>
    </citation>
    <scope>NUCLEOTIDE SEQUENCE [LARGE SCALE GENOMIC DNA]</scope>
</reference>
<dbReference type="PANTHER" id="PTHR10642:SF26">
    <property type="entry name" value="RIBONUCLEASE H1"/>
    <property type="match status" value="1"/>
</dbReference>
<keyword evidence="7 10" id="KW-0255">Endonuclease</keyword>
<dbReference type="AlphaFoldDB" id="A0A1G2MUC4"/>
<dbReference type="GO" id="GO:0000287">
    <property type="term" value="F:magnesium ion binding"/>
    <property type="evidence" value="ECO:0007669"/>
    <property type="project" value="UniProtKB-UniRule"/>
</dbReference>
<dbReference type="GO" id="GO:0003676">
    <property type="term" value="F:nucleic acid binding"/>
    <property type="evidence" value="ECO:0007669"/>
    <property type="project" value="InterPro"/>
</dbReference>
<keyword evidence="6 10" id="KW-0479">Metal-binding</keyword>
<sequence>MSADFVVFTDGASKGNPGPGGWGVVIAFSLGLSAEGLDEKVIEIGGKADHTTNNRMELTAAIKALEKVNQLSESSKPQALSPKLILYSDSSYLINGITKWVHGWKKNGWRTATKKDVENQDLWEKLAELTTGFLIEWKRVAGHADTPGNARADEIASAFAEGAAPKLFLGSRSDYKINVNEIGTGKNSQKSGSRNRGVAYSYVSMVNKEILTHKTWKECEARVKGKRGARYKKSFSQEDERCIIEDFSK</sequence>
<comment type="catalytic activity">
    <reaction evidence="1 10">
        <text>Endonucleolytic cleavage to 5'-phosphomonoester.</text>
        <dbReference type="EC" id="3.1.26.4"/>
    </reaction>
</comment>
<organism evidence="12 13">
    <name type="scientific">Candidatus Taylorbacteria bacterium RIFCSPHIGHO2_02_FULL_46_13</name>
    <dbReference type="NCBI Taxonomy" id="1802312"/>
    <lineage>
        <taxon>Bacteria</taxon>
        <taxon>Candidatus Tayloriibacteriota</taxon>
    </lineage>
</organism>
<comment type="similarity">
    <text evidence="2 10">Belongs to the RNase H family.</text>
</comment>
<comment type="subcellular location">
    <subcellularLocation>
        <location evidence="10">Cytoplasm</location>
    </subcellularLocation>
</comment>
<evidence type="ECO:0000256" key="10">
    <source>
        <dbReference type="HAMAP-Rule" id="MF_00042"/>
    </source>
</evidence>
<dbReference type="EMBL" id="MHRQ01000017">
    <property type="protein sequence ID" value="OHA26702.1"/>
    <property type="molecule type" value="Genomic_DNA"/>
</dbReference>
<dbReference type="HAMAP" id="MF_00042">
    <property type="entry name" value="RNase_H"/>
    <property type="match status" value="1"/>
</dbReference>
<dbReference type="CDD" id="cd09278">
    <property type="entry name" value="RNase_HI_prokaryote_like"/>
    <property type="match status" value="1"/>
</dbReference>
<feature type="domain" description="RNase H type-1" evidence="11">
    <location>
        <begin position="1"/>
        <end position="161"/>
    </location>
</feature>
<dbReference type="SUPFAM" id="SSF53098">
    <property type="entry name" value="Ribonuclease H-like"/>
    <property type="match status" value="1"/>
</dbReference>
<dbReference type="GO" id="GO:0043137">
    <property type="term" value="P:DNA replication, removal of RNA primer"/>
    <property type="evidence" value="ECO:0007669"/>
    <property type="project" value="TreeGrafter"/>
</dbReference>
<name>A0A1G2MUC4_9BACT</name>
<protein>
    <recommendedName>
        <fullName evidence="4 10">Ribonuclease H</fullName>
        <shortName evidence="10">RNase H</shortName>
        <ecNumber evidence="4 10">3.1.26.4</ecNumber>
    </recommendedName>
</protein>
<comment type="function">
    <text evidence="10">Endonuclease that specifically degrades the RNA of RNA-DNA hybrids.</text>
</comment>
<dbReference type="InterPro" id="IPR012337">
    <property type="entry name" value="RNaseH-like_sf"/>
</dbReference>
<evidence type="ECO:0000256" key="8">
    <source>
        <dbReference type="ARBA" id="ARBA00022801"/>
    </source>
</evidence>
<keyword evidence="10" id="KW-0963">Cytoplasm</keyword>